<gene>
    <name evidence="1" type="ORF">Tco_0728764</name>
</gene>
<comment type="caution">
    <text evidence="1">The sequence shown here is derived from an EMBL/GenBank/DDBJ whole genome shotgun (WGS) entry which is preliminary data.</text>
</comment>
<dbReference type="Proteomes" id="UP001151760">
    <property type="component" value="Unassembled WGS sequence"/>
</dbReference>
<name>A0ABQ4YM50_9ASTR</name>
<keyword evidence="2" id="KW-1185">Reference proteome</keyword>
<dbReference type="EMBL" id="BQNB010010558">
    <property type="protein sequence ID" value="GJS78883.1"/>
    <property type="molecule type" value="Genomic_DNA"/>
</dbReference>
<sequence length="165" mass="19183">MVTHAFNIKNSMSMLVQKSQDHKKAKDHKMMIRYYAWLMISKKFKIHIHVKPSRTSSNLKSKITAICSQAERGAVEDIRHKPCSFWLWGRTIMTTRDASFLGRVKPYATYEPWLLDETKSLEVFCMNAFRQKKPKEGYKEVSWEAGLGGRTSWCSKSHGSSFKML</sequence>
<accession>A0ABQ4YM50</accession>
<reference evidence="1" key="2">
    <citation type="submission" date="2022-01" db="EMBL/GenBank/DDBJ databases">
        <authorList>
            <person name="Yamashiro T."/>
            <person name="Shiraishi A."/>
            <person name="Satake H."/>
            <person name="Nakayama K."/>
        </authorList>
    </citation>
    <scope>NUCLEOTIDE SEQUENCE</scope>
</reference>
<evidence type="ECO:0000313" key="1">
    <source>
        <dbReference type="EMBL" id="GJS78883.1"/>
    </source>
</evidence>
<evidence type="ECO:0000313" key="2">
    <source>
        <dbReference type="Proteomes" id="UP001151760"/>
    </source>
</evidence>
<proteinExistence type="predicted"/>
<organism evidence="1 2">
    <name type="scientific">Tanacetum coccineum</name>
    <dbReference type="NCBI Taxonomy" id="301880"/>
    <lineage>
        <taxon>Eukaryota</taxon>
        <taxon>Viridiplantae</taxon>
        <taxon>Streptophyta</taxon>
        <taxon>Embryophyta</taxon>
        <taxon>Tracheophyta</taxon>
        <taxon>Spermatophyta</taxon>
        <taxon>Magnoliopsida</taxon>
        <taxon>eudicotyledons</taxon>
        <taxon>Gunneridae</taxon>
        <taxon>Pentapetalae</taxon>
        <taxon>asterids</taxon>
        <taxon>campanulids</taxon>
        <taxon>Asterales</taxon>
        <taxon>Asteraceae</taxon>
        <taxon>Asteroideae</taxon>
        <taxon>Anthemideae</taxon>
        <taxon>Anthemidinae</taxon>
        <taxon>Tanacetum</taxon>
    </lineage>
</organism>
<reference evidence="1" key="1">
    <citation type="journal article" date="2022" name="Int. J. Mol. Sci.">
        <title>Draft Genome of Tanacetum Coccineum: Genomic Comparison of Closely Related Tanacetum-Family Plants.</title>
        <authorList>
            <person name="Yamashiro T."/>
            <person name="Shiraishi A."/>
            <person name="Nakayama K."/>
            <person name="Satake H."/>
        </authorList>
    </citation>
    <scope>NUCLEOTIDE SEQUENCE</scope>
</reference>
<protein>
    <submittedName>
        <fullName evidence="1">Uncharacterized protein</fullName>
    </submittedName>
</protein>